<keyword evidence="6" id="KW-0206">Cytoskeleton</keyword>
<comment type="caution">
    <text evidence="11">The sequence shown here is derived from an EMBL/GenBank/DDBJ whole genome shotgun (WGS) entry which is preliminary data.</text>
</comment>
<feature type="compositionally biased region" description="Acidic residues" evidence="10">
    <location>
        <begin position="175"/>
        <end position="190"/>
    </location>
</feature>
<feature type="region of interest" description="Disordered" evidence="10">
    <location>
        <begin position="109"/>
        <end position="238"/>
    </location>
</feature>
<evidence type="ECO:0000256" key="4">
    <source>
        <dbReference type="ARBA" id="ARBA00022553"/>
    </source>
</evidence>
<dbReference type="GO" id="GO:0001763">
    <property type="term" value="P:morphogenesis of a branching structure"/>
    <property type="evidence" value="ECO:0007669"/>
    <property type="project" value="TreeGrafter"/>
</dbReference>
<gene>
    <name evidence="11" type="primary">Ermn</name>
    <name evidence="11" type="ORF">L345_03823</name>
</gene>
<proteinExistence type="predicted"/>
<dbReference type="OrthoDB" id="9947518at2759"/>
<keyword evidence="4" id="KW-0597">Phosphoprotein</keyword>
<evidence type="ECO:0000256" key="10">
    <source>
        <dbReference type="SAM" id="MobiDB-lite"/>
    </source>
</evidence>
<evidence type="ECO:0000313" key="11">
    <source>
        <dbReference type="EMBL" id="ETE70365.1"/>
    </source>
</evidence>
<dbReference type="EMBL" id="AZIM01000564">
    <property type="protein sequence ID" value="ETE70365.1"/>
    <property type="molecule type" value="Genomic_DNA"/>
</dbReference>
<evidence type="ECO:0000256" key="8">
    <source>
        <dbReference type="ARBA" id="ARBA00026168"/>
    </source>
</evidence>
<dbReference type="GO" id="GO:0043209">
    <property type="term" value="C:myelin sheath"/>
    <property type="evidence" value="ECO:0007669"/>
    <property type="project" value="TreeGrafter"/>
</dbReference>
<evidence type="ECO:0000256" key="2">
    <source>
        <dbReference type="ARBA" id="ARBA00011216"/>
    </source>
</evidence>
<feature type="compositionally biased region" description="Basic and acidic residues" evidence="10">
    <location>
        <begin position="221"/>
        <end position="237"/>
    </location>
</feature>
<evidence type="ECO:0000256" key="5">
    <source>
        <dbReference type="ARBA" id="ARBA00023203"/>
    </source>
</evidence>
<dbReference type="GO" id="GO:0033269">
    <property type="term" value="C:internode region of axon"/>
    <property type="evidence" value="ECO:0007669"/>
    <property type="project" value="TreeGrafter"/>
</dbReference>
<evidence type="ECO:0000256" key="1">
    <source>
        <dbReference type="ARBA" id="ARBA00004245"/>
    </source>
</evidence>
<dbReference type="GO" id="GO:0033270">
    <property type="term" value="C:paranode region of axon"/>
    <property type="evidence" value="ECO:0007669"/>
    <property type="project" value="TreeGrafter"/>
</dbReference>
<feature type="compositionally biased region" description="Polar residues" evidence="10">
    <location>
        <begin position="202"/>
        <end position="220"/>
    </location>
</feature>
<feature type="region of interest" description="Disordered" evidence="10">
    <location>
        <begin position="1"/>
        <end position="20"/>
    </location>
</feature>
<dbReference type="Gene3D" id="6.10.360.10">
    <property type="match status" value="1"/>
</dbReference>
<dbReference type="Proteomes" id="UP000018936">
    <property type="component" value="Unassembled WGS sequence"/>
</dbReference>
<reference evidence="11 12" key="1">
    <citation type="journal article" date="2013" name="Proc. Natl. Acad. Sci. U.S.A.">
        <title>The king cobra genome reveals dynamic gene evolution and adaptation in the snake venom system.</title>
        <authorList>
            <person name="Vonk F.J."/>
            <person name="Casewell N.R."/>
            <person name="Henkel C.V."/>
            <person name="Heimberg A.M."/>
            <person name="Jansen H.J."/>
            <person name="McCleary R.J."/>
            <person name="Kerkkamp H.M."/>
            <person name="Vos R.A."/>
            <person name="Guerreiro I."/>
            <person name="Calvete J.J."/>
            <person name="Wuster W."/>
            <person name="Woods A.E."/>
            <person name="Logan J.M."/>
            <person name="Harrison R.A."/>
            <person name="Castoe T.A."/>
            <person name="de Koning A.P."/>
            <person name="Pollock D.D."/>
            <person name="Yandell M."/>
            <person name="Calderon D."/>
            <person name="Renjifo C."/>
            <person name="Currier R.B."/>
            <person name="Salgado D."/>
            <person name="Pla D."/>
            <person name="Sanz L."/>
            <person name="Hyder A.S."/>
            <person name="Ribeiro J.M."/>
            <person name="Arntzen J.W."/>
            <person name="van den Thillart G.E."/>
            <person name="Boetzer M."/>
            <person name="Pirovano W."/>
            <person name="Dirks R.P."/>
            <person name="Spaink H.P."/>
            <person name="Duboule D."/>
            <person name="McGlinn E."/>
            <person name="Kini R.M."/>
            <person name="Richardson M.K."/>
        </authorList>
    </citation>
    <scope>NUCLEOTIDE SEQUENCE</scope>
    <source>
        <tissue evidence="11">Blood</tissue>
    </source>
</reference>
<feature type="compositionally biased region" description="Basic and acidic residues" evidence="10">
    <location>
        <begin position="162"/>
        <end position="174"/>
    </location>
</feature>
<evidence type="ECO:0000256" key="9">
    <source>
        <dbReference type="ARBA" id="ARBA00031224"/>
    </source>
</evidence>
<dbReference type="GO" id="GO:0005938">
    <property type="term" value="C:cell cortex"/>
    <property type="evidence" value="ECO:0007669"/>
    <property type="project" value="TreeGrafter"/>
</dbReference>
<dbReference type="GO" id="GO:0070062">
    <property type="term" value="C:extracellular exosome"/>
    <property type="evidence" value="ECO:0007669"/>
    <property type="project" value="TreeGrafter"/>
</dbReference>
<dbReference type="InterPro" id="IPR045346">
    <property type="entry name" value="Ermin"/>
</dbReference>
<feature type="non-terminal residue" evidence="11">
    <location>
        <position position="1"/>
    </location>
</feature>
<feature type="compositionally biased region" description="Basic and acidic residues" evidence="10">
    <location>
        <begin position="109"/>
        <end position="119"/>
    </location>
</feature>
<name>V8P7N5_OPHHA</name>
<dbReference type="GO" id="GO:0051015">
    <property type="term" value="F:actin filament binding"/>
    <property type="evidence" value="ECO:0007669"/>
    <property type="project" value="InterPro"/>
</dbReference>
<dbReference type="GO" id="GO:0005856">
    <property type="term" value="C:cytoskeleton"/>
    <property type="evidence" value="ECO:0007669"/>
    <property type="project" value="UniProtKB-SubCell"/>
</dbReference>
<evidence type="ECO:0000256" key="6">
    <source>
        <dbReference type="ARBA" id="ARBA00023212"/>
    </source>
</evidence>
<keyword evidence="3" id="KW-0963">Cytoplasm</keyword>
<dbReference type="Pfam" id="PF20491">
    <property type="entry name" value="Ermin"/>
    <property type="match status" value="1"/>
</dbReference>
<dbReference type="GO" id="GO:0008360">
    <property type="term" value="P:regulation of cell shape"/>
    <property type="evidence" value="ECO:0007669"/>
    <property type="project" value="InterPro"/>
</dbReference>
<comment type="subcellular location">
    <subcellularLocation>
        <location evidence="1">Cytoplasm</location>
        <location evidence="1">Cytoskeleton</location>
    </subcellularLocation>
</comment>
<evidence type="ECO:0000256" key="7">
    <source>
        <dbReference type="ARBA" id="ARBA00025213"/>
    </source>
</evidence>
<organism evidence="11 12">
    <name type="scientific">Ophiophagus hannah</name>
    <name type="common">King cobra</name>
    <name type="synonym">Naja hannah</name>
    <dbReference type="NCBI Taxonomy" id="8665"/>
    <lineage>
        <taxon>Eukaryota</taxon>
        <taxon>Metazoa</taxon>
        <taxon>Chordata</taxon>
        <taxon>Craniata</taxon>
        <taxon>Vertebrata</taxon>
        <taxon>Euteleostomi</taxon>
        <taxon>Lepidosauria</taxon>
        <taxon>Squamata</taxon>
        <taxon>Bifurcata</taxon>
        <taxon>Unidentata</taxon>
        <taxon>Episquamata</taxon>
        <taxon>Toxicofera</taxon>
        <taxon>Serpentes</taxon>
        <taxon>Colubroidea</taxon>
        <taxon>Elapidae</taxon>
        <taxon>Elapinae</taxon>
        <taxon>Ophiophagus</taxon>
    </lineage>
</organism>
<keyword evidence="12" id="KW-1185">Reference proteome</keyword>
<protein>
    <recommendedName>
        <fullName evidence="8">Ermin</fullName>
    </recommendedName>
    <alternativeName>
        <fullName evidence="9">Juxtanodin</fullName>
    </alternativeName>
</protein>
<dbReference type="PANTHER" id="PTHR47137">
    <property type="entry name" value="ERMIN"/>
    <property type="match status" value="1"/>
</dbReference>
<dbReference type="GO" id="GO:0031344">
    <property type="term" value="P:regulation of cell projection organization"/>
    <property type="evidence" value="ECO:0007669"/>
    <property type="project" value="TreeGrafter"/>
</dbReference>
<evidence type="ECO:0000256" key="3">
    <source>
        <dbReference type="ARBA" id="ARBA00022490"/>
    </source>
</evidence>
<dbReference type="GO" id="GO:0007015">
    <property type="term" value="P:actin filament organization"/>
    <property type="evidence" value="ECO:0007669"/>
    <property type="project" value="InterPro"/>
</dbReference>
<comment type="function">
    <text evidence="7">Plays a role in cytoskeletal rearrangements during the late wrapping and/or compaction phases of myelinogenesis as well as in maintenance and stability of myelin sheath in the adult. May play an important role in late-stage oligodendroglia maturation, myelin/Ranvier node formation during CNS development, and in the maintenance and plasticity of related structures in the mature CNS.</text>
</comment>
<comment type="subunit">
    <text evidence="2">Binds actin.</text>
</comment>
<dbReference type="SUPFAM" id="SSF48678">
    <property type="entry name" value="Moesin tail domain"/>
    <property type="match status" value="1"/>
</dbReference>
<accession>V8P7N5</accession>
<dbReference type="AlphaFoldDB" id="V8P7N5"/>
<evidence type="ECO:0000313" key="12">
    <source>
        <dbReference type="Proteomes" id="UP000018936"/>
    </source>
</evidence>
<dbReference type="PANTHER" id="PTHR47137:SF1">
    <property type="entry name" value="ERMIN"/>
    <property type="match status" value="1"/>
</dbReference>
<dbReference type="GO" id="GO:0030175">
    <property type="term" value="C:filopodium"/>
    <property type="evidence" value="ECO:0007669"/>
    <property type="project" value="TreeGrafter"/>
</dbReference>
<feature type="compositionally biased region" description="Polar residues" evidence="10">
    <location>
        <begin position="138"/>
        <end position="147"/>
    </location>
</feature>
<sequence length="269" mass="30525">MTEDSQAPTSINRNMSSEKPQLQAIDIIDQLANSSEIHPYEITEIKAGSPFIEENQEGAKHLAENSAHQISDATKEVQVLYFICFQGKPEGKNEEKNGLIYQESRVCEEESRDGLHEKTATLSTKEFQGEENAPSKLQDGNISSPTETEVEQGKIQLSETSEQIKEETLLKDNESPTEEDWEGEEEDEFQQENSMASHIKGQENNNIQGLPTSPSCASQTEKYDDQPEALKKNDISRHSYSRYNTISYRKIRKGNTKQRIDEFESMMHS</sequence>
<dbReference type="GO" id="GO:0043025">
    <property type="term" value="C:neuronal cell body"/>
    <property type="evidence" value="ECO:0007669"/>
    <property type="project" value="TreeGrafter"/>
</dbReference>
<dbReference type="InterPro" id="IPR008954">
    <property type="entry name" value="Moesin_tail_sf"/>
</dbReference>
<keyword evidence="5" id="KW-0009">Actin-binding</keyword>